<gene>
    <name evidence="5" type="ORF">TCIL3000_0_45730</name>
</gene>
<dbReference type="InterPro" id="IPR049492">
    <property type="entry name" value="BD-FAE-like_dom"/>
</dbReference>
<dbReference type="VEuPathDB" id="TriTrypDB:TcIL3000_0_45730"/>
<proteinExistence type="predicted"/>
<dbReference type="InterPro" id="IPR029058">
    <property type="entry name" value="AB_hydrolase_fold"/>
</dbReference>
<name>F9W9I2_TRYCI</name>
<keyword evidence="3" id="KW-0812">Transmembrane</keyword>
<dbReference type="Pfam" id="PF20434">
    <property type="entry name" value="BD-FAE"/>
    <property type="match status" value="1"/>
</dbReference>
<feature type="transmembrane region" description="Helical" evidence="3">
    <location>
        <begin position="12"/>
        <end position="31"/>
    </location>
</feature>
<evidence type="ECO:0000313" key="5">
    <source>
        <dbReference type="EMBL" id="CCD13884.1"/>
    </source>
</evidence>
<organism evidence="5 6">
    <name type="scientific">Trypanosoma congolense (strain IL3000)</name>
    <dbReference type="NCBI Taxonomy" id="1068625"/>
    <lineage>
        <taxon>Eukaryota</taxon>
        <taxon>Discoba</taxon>
        <taxon>Euglenozoa</taxon>
        <taxon>Kinetoplastea</taxon>
        <taxon>Metakinetoplastina</taxon>
        <taxon>Trypanosomatida</taxon>
        <taxon>Trypanosomatidae</taxon>
        <taxon>Trypanosoma</taxon>
        <taxon>Nannomonas</taxon>
    </lineage>
</organism>
<feature type="region of interest" description="Disordered" evidence="2">
    <location>
        <begin position="475"/>
        <end position="494"/>
    </location>
</feature>
<evidence type="ECO:0000313" key="6">
    <source>
        <dbReference type="Proteomes" id="UP000000702"/>
    </source>
</evidence>
<reference evidence="5" key="1">
    <citation type="journal article" date="2012" name="Proc. Natl. Acad. Sci. U.S.A.">
        <title>Antigenic diversity is generated by distinct evolutionary mechanisms in African trypanosome species.</title>
        <authorList>
            <person name="Jackson A.P."/>
            <person name="Berry A."/>
            <person name="Aslett M."/>
            <person name="Allison H.C."/>
            <person name="Burton P."/>
            <person name="Vavrova-Anderson J."/>
            <person name="Brown R."/>
            <person name="Browne H."/>
            <person name="Corton N."/>
            <person name="Hauser H."/>
            <person name="Gamble J."/>
            <person name="Gilderthorp R."/>
            <person name="Marcello L."/>
            <person name="McQuillan J."/>
            <person name="Otto T.D."/>
            <person name="Quail M.A."/>
            <person name="Sanders M.J."/>
            <person name="van Tonder A."/>
            <person name="Ginger M.L."/>
            <person name="Field M.C."/>
            <person name="Barry J.D."/>
            <person name="Hertz-Fowler C."/>
            <person name="Berriman M."/>
        </authorList>
    </citation>
    <scope>NUCLEOTIDE SEQUENCE [LARGE SCALE GENOMIC DNA]</scope>
    <source>
        <strain evidence="5">IL3000</strain>
    </source>
</reference>
<protein>
    <submittedName>
        <fullName evidence="5">WGS project CAEQ00000000 data, annotated contig 1866</fullName>
    </submittedName>
</protein>
<accession>F9W9I2</accession>
<evidence type="ECO:0000259" key="4">
    <source>
        <dbReference type="Pfam" id="PF20434"/>
    </source>
</evidence>
<evidence type="ECO:0000256" key="2">
    <source>
        <dbReference type="SAM" id="MobiDB-lite"/>
    </source>
</evidence>
<comment type="caution">
    <text evidence="5">The sequence shown here is derived from an EMBL/GenBank/DDBJ whole genome shotgun (WGS) entry which is preliminary data.</text>
</comment>
<dbReference type="InterPro" id="IPR050300">
    <property type="entry name" value="GDXG_lipolytic_enzyme"/>
</dbReference>
<sequence>MRHYVIGQLVWLAKVTIQLLIAMGVGVKWVFMTARLVLFVAVSFSYFLPFAWWYLISPNIIRRVAYRSSRRTKRRNLEMMFKRITEKRMNAKRAEFGNSLRMEEVMGPDAMKQLASALWLPSNCVSQVGASFQPDNRSPPLDTQQNGGSPSPTCGLPASELGLDFSATFLSDREELEDHVLLDCTRNTWSEVINSDDTDSSEDEEDKQNLHNRARLDIYLPISPDTLFCMMERQRCLSPHSQMESKKFPIVICISGGAWIVGCYLWGALVARLLAACGYAVFCPDYRNFPQSDMEGMVLDVSDAIGWVVRNASRYNGDLSNVTLTGQSAGAHLSLMSLISQAQLSAYASSGATPPTAAAYNVCRYNPRVSIQRYIGLSGIYDLQGLVPHFHSRGLYSSVLHKITGGKEKLARFSPAAYFDPQLCNETGETLPENIFDFLPAYMYFLHGDADCSAPVSESANIAFAMRDAQRRMARNRRRAGLSSSSTDAPEQTVFRGGKHGHGYGDVEDGNGSVCQLLDGEGRQCLSVASGQGEVPPAEIRWVKIPNASHTDPIVEEILVARRSSLVEFILRQEDYLAPRRFCGSRVQKEIDENDEDEGAFAALRVPLADLGGSASGVTPVMLPDAILPTCVPHESRPLLMRVASYVIPF</sequence>
<keyword evidence="6" id="KW-1185">Reference proteome</keyword>
<dbReference type="PANTHER" id="PTHR48081">
    <property type="entry name" value="AB HYDROLASE SUPERFAMILY PROTEIN C4A8.06C"/>
    <property type="match status" value="1"/>
</dbReference>
<feature type="compositionally biased region" description="Polar residues" evidence="2">
    <location>
        <begin position="131"/>
        <end position="152"/>
    </location>
</feature>
<dbReference type="AlphaFoldDB" id="F9W9I2"/>
<dbReference type="GO" id="GO:0016787">
    <property type="term" value="F:hydrolase activity"/>
    <property type="evidence" value="ECO:0007669"/>
    <property type="project" value="UniProtKB-KW"/>
</dbReference>
<feature type="domain" description="BD-FAE-like" evidence="4">
    <location>
        <begin position="242"/>
        <end position="421"/>
    </location>
</feature>
<dbReference type="SUPFAM" id="SSF53474">
    <property type="entry name" value="alpha/beta-Hydrolases"/>
    <property type="match status" value="1"/>
</dbReference>
<keyword evidence="3" id="KW-0472">Membrane</keyword>
<dbReference type="EMBL" id="CAEQ01001315">
    <property type="protein sequence ID" value="CCD13884.1"/>
    <property type="molecule type" value="Genomic_DNA"/>
</dbReference>
<keyword evidence="3" id="KW-1133">Transmembrane helix</keyword>
<evidence type="ECO:0000256" key="1">
    <source>
        <dbReference type="ARBA" id="ARBA00022801"/>
    </source>
</evidence>
<feature type="transmembrane region" description="Helical" evidence="3">
    <location>
        <begin position="248"/>
        <end position="267"/>
    </location>
</feature>
<dbReference type="Gene3D" id="3.40.50.1820">
    <property type="entry name" value="alpha/beta hydrolase"/>
    <property type="match status" value="1"/>
</dbReference>
<feature type="transmembrane region" description="Helical" evidence="3">
    <location>
        <begin position="37"/>
        <end position="61"/>
    </location>
</feature>
<keyword evidence="1" id="KW-0378">Hydrolase</keyword>
<feature type="region of interest" description="Disordered" evidence="2">
    <location>
        <begin position="131"/>
        <end position="155"/>
    </location>
</feature>
<dbReference type="OMA" id="IEEPLCG"/>
<evidence type="ECO:0000256" key="3">
    <source>
        <dbReference type="SAM" id="Phobius"/>
    </source>
</evidence>
<dbReference type="PANTHER" id="PTHR48081:SF33">
    <property type="entry name" value="KYNURENINE FORMAMIDASE"/>
    <property type="match status" value="1"/>
</dbReference>
<dbReference type="Proteomes" id="UP000000702">
    <property type="component" value="Unassembled WGS sequence"/>
</dbReference>